<dbReference type="Proteomes" id="UP000650477">
    <property type="component" value="Unassembled WGS sequence"/>
</dbReference>
<proteinExistence type="predicted"/>
<accession>A0A8I0U8F6</accession>
<gene>
    <name evidence="1" type="ORF">CYG68_18125</name>
</gene>
<protein>
    <submittedName>
        <fullName evidence="1">Uncharacterized protein</fullName>
    </submittedName>
</protein>
<evidence type="ECO:0000313" key="2">
    <source>
        <dbReference type="Proteomes" id="UP000650477"/>
    </source>
</evidence>
<organism evidence="1 2">
    <name type="scientific">Morganella morganii</name>
    <name type="common">Proteus morganii</name>
    <dbReference type="NCBI Taxonomy" id="582"/>
    <lineage>
        <taxon>Bacteria</taxon>
        <taxon>Pseudomonadati</taxon>
        <taxon>Pseudomonadota</taxon>
        <taxon>Gammaproteobacteria</taxon>
        <taxon>Enterobacterales</taxon>
        <taxon>Morganellaceae</taxon>
        <taxon>Morganella</taxon>
    </lineage>
</organism>
<comment type="caution">
    <text evidence="1">The sequence shown here is derived from an EMBL/GenBank/DDBJ whole genome shotgun (WGS) entry which is preliminary data.</text>
</comment>
<dbReference type="AlphaFoldDB" id="A0A8I0U8F6"/>
<evidence type="ECO:0000313" key="1">
    <source>
        <dbReference type="EMBL" id="MBE8614291.1"/>
    </source>
</evidence>
<reference evidence="1" key="1">
    <citation type="submission" date="2017-12" db="EMBL/GenBank/DDBJ databases">
        <title>Genome sequencing and analysis.</title>
        <authorList>
            <person name="Huang Y.-T."/>
        </authorList>
    </citation>
    <scope>NUCLEOTIDE SEQUENCE</scope>
    <source>
        <strain evidence="1">VGH116</strain>
    </source>
</reference>
<name>A0A8I0U8F6_MORMO</name>
<dbReference type="EMBL" id="PKLF01000021">
    <property type="protein sequence ID" value="MBE8614291.1"/>
    <property type="molecule type" value="Genomic_DNA"/>
</dbReference>
<sequence>MADLFPDAFKKNHIDEKKLAVGNVLYLHCDFTTPPKVKYLVVCCCDPLLVLTVNSEIHNYIKNNDELLACQVDLVKDDHEFLKWDSYISCIEAHQAFTLNEVMTELRSNYSSVYVGDVADYCMRSVYIAVGNSPVMSRRQKKQILSAMSEYQ</sequence>